<dbReference type="Proteomes" id="UP000032142">
    <property type="component" value="Unassembled WGS sequence"/>
</dbReference>
<sequence length="60" mass="7087">MPVYSATGRTYRTSTRITKHNTLVTCHLYPNLFLRFDWDFSLAKTSLNVPIELFTQFMQN</sequence>
<organism evidence="1 2">
    <name type="scientific">Gossypium arboreum</name>
    <name type="common">Tree cotton</name>
    <name type="synonym">Gossypium nanking</name>
    <dbReference type="NCBI Taxonomy" id="29729"/>
    <lineage>
        <taxon>Eukaryota</taxon>
        <taxon>Viridiplantae</taxon>
        <taxon>Streptophyta</taxon>
        <taxon>Embryophyta</taxon>
        <taxon>Tracheophyta</taxon>
        <taxon>Spermatophyta</taxon>
        <taxon>Magnoliopsida</taxon>
        <taxon>eudicotyledons</taxon>
        <taxon>Gunneridae</taxon>
        <taxon>Pentapetalae</taxon>
        <taxon>rosids</taxon>
        <taxon>malvids</taxon>
        <taxon>Malvales</taxon>
        <taxon>Malvaceae</taxon>
        <taxon>Malvoideae</taxon>
        <taxon>Gossypium</taxon>
    </lineage>
</organism>
<evidence type="ECO:0000313" key="1">
    <source>
        <dbReference type="EMBL" id="KHG29851.1"/>
    </source>
</evidence>
<accession>A0A0B0Q1Y6</accession>
<name>A0A0B0Q1Y6_GOSAR</name>
<reference evidence="2" key="1">
    <citation type="submission" date="2014-09" db="EMBL/GenBank/DDBJ databases">
        <authorList>
            <person name="Mudge J."/>
            <person name="Ramaraj T."/>
            <person name="Lindquist I.E."/>
            <person name="Bharti A.K."/>
            <person name="Sundararajan A."/>
            <person name="Cameron C.T."/>
            <person name="Woodward J.E."/>
            <person name="May G.D."/>
            <person name="Brubaker C."/>
            <person name="Broadhvest J."/>
            <person name="Wilkins T.A."/>
        </authorList>
    </citation>
    <scope>NUCLEOTIDE SEQUENCE</scope>
    <source>
        <strain evidence="2">cv. AKA8401</strain>
    </source>
</reference>
<dbReference type="EMBL" id="KN452498">
    <property type="protein sequence ID" value="KHG29851.1"/>
    <property type="molecule type" value="Genomic_DNA"/>
</dbReference>
<evidence type="ECO:0000313" key="2">
    <source>
        <dbReference type="Proteomes" id="UP000032142"/>
    </source>
</evidence>
<gene>
    <name evidence="1" type="ORF">F383_13584</name>
</gene>
<protein>
    <submittedName>
        <fullName evidence="1">Uncharacterized protein</fullName>
    </submittedName>
</protein>
<dbReference type="AlphaFoldDB" id="A0A0B0Q1Y6"/>
<keyword evidence="2" id="KW-1185">Reference proteome</keyword>
<proteinExistence type="predicted"/>